<organism evidence="1 2">
    <name type="scientific">Senna tora</name>
    <dbReference type="NCBI Taxonomy" id="362788"/>
    <lineage>
        <taxon>Eukaryota</taxon>
        <taxon>Viridiplantae</taxon>
        <taxon>Streptophyta</taxon>
        <taxon>Embryophyta</taxon>
        <taxon>Tracheophyta</taxon>
        <taxon>Spermatophyta</taxon>
        <taxon>Magnoliopsida</taxon>
        <taxon>eudicotyledons</taxon>
        <taxon>Gunneridae</taxon>
        <taxon>Pentapetalae</taxon>
        <taxon>rosids</taxon>
        <taxon>fabids</taxon>
        <taxon>Fabales</taxon>
        <taxon>Fabaceae</taxon>
        <taxon>Caesalpinioideae</taxon>
        <taxon>Cassia clade</taxon>
        <taxon>Senna</taxon>
    </lineage>
</organism>
<reference evidence="1" key="1">
    <citation type="submission" date="2020-09" db="EMBL/GenBank/DDBJ databases">
        <title>Genome-Enabled Discovery of Anthraquinone Biosynthesis in Senna tora.</title>
        <authorList>
            <person name="Kang S.-H."/>
            <person name="Pandey R.P."/>
            <person name="Lee C.-M."/>
            <person name="Sim J.-S."/>
            <person name="Jeong J.-T."/>
            <person name="Choi B.-S."/>
            <person name="Jung M."/>
            <person name="Ginzburg D."/>
            <person name="Zhao K."/>
            <person name="Won S.Y."/>
            <person name="Oh T.-J."/>
            <person name="Yu Y."/>
            <person name="Kim N.-H."/>
            <person name="Lee O.R."/>
            <person name="Lee T.-H."/>
            <person name="Bashyal P."/>
            <person name="Kim T.-S."/>
            <person name="Lee W.-H."/>
            <person name="Kawkins C."/>
            <person name="Kim C.-K."/>
            <person name="Kim J.S."/>
            <person name="Ahn B.O."/>
            <person name="Rhee S.Y."/>
            <person name="Sohng J.K."/>
        </authorList>
    </citation>
    <scope>NUCLEOTIDE SEQUENCE</scope>
    <source>
        <tissue evidence="1">Leaf</tissue>
    </source>
</reference>
<proteinExistence type="predicted"/>
<accession>A0A834XE47</accession>
<gene>
    <name evidence="1" type="ORF">G2W53_004987</name>
</gene>
<dbReference type="AlphaFoldDB" id="A0A834XE47"/>
<comment type="caution">
    <text evidence="1">The sequence shown here is derived from an EMBL/GenBank/DDBJ whole genome shotgun (WGS) entry which is preliminary data.</text>
</comment>
<dbReference type="EMBL" id="JAAIUW010000002">
    <property type="protein sequence ID" value="KAF7842689.1"/>
    <property type="molecule type" value="Genomic_DNA"/>
</dbReference>
<name>A0A834XE47_9FABA</name>
<protein>
    <submittedName>
        <fullName evidence="1">Uncharacterized protein</fullName>
    </submittedName>
</protein>
<evidence type="ECO:0000313" key="2">
    <source>
        <dbReference type="Proteomes" id="UP000634136"/>
    </source>
</evidence>
<keyword evidence="2" id="KW-1185">Reference proteome</keyword>
<sequence length="85" mass="9443">MLYTRQISFSSSSNYFTVCKKSPISIRASIRALTPLNSTVEVRTVKRHRRSLVPTRKKLLCLGVDGDGDSSDVDGCIEGRLPSNR</sequence>
<dbReference type="Proteomes" id="UP000634136">
    <property type="component" value="Unassembled WGS sequence"/>
</dbReference>
<evidence type="ECO:0000313" key="1">
    <source>
        <dbReference type="EMBL" id="KAF7842689.1"/>
    </source>
</evidence>